<evidence type="ECO:0000256" key="9">
    <source>
        <dbReference type="SAM" id="MobiDB-lite"/>
    </source>
</evidence>
<dbReference type="PANTHER" id="PTHR38766:SF1">
    <property type="entry name" value="FLAGELLAR PROTEIN FLIO"/>
    <property type="match status" value="1"/>
</dbReference>
<keyword evidence="11" id="KW-0282">Flagellum</keyword>
<dbReference type="GO" id="GO:0044781">
    <property type="term" value="P:bacterial-type flagellum organization"/>
    <property type="evidence" value="ECO:0007669"/>
    <property type="project" value="InterPro"/>
</dbReference>
<accession>A0A3S1DWQ0</accession>
<evidence type="ECO:0000256" key="5">
    <source>
        <dbReference type="ARBA" id="ARBA00022989"/>
    </source>
</evidence>
<gene>
    <name evidence="11" type="ORF">EJP82_09300</name>
</gene>
<keyword evidence="12" id="KW-1185">Reference proteome</keyword>
<reference evidence="11 12" key="1">
    <citation type="submission" date="2018-12" db="EMBL/GenBank/DDBJ databases">
        <authorList>
            <person name="Sun L."/>
            <person name="Chen Z."/>
        </authorList>
    </citation>
    <scope>NUCLEOTIDE SEQUENCE [LARGE SCALE GENOMIC DNA]</scope>
    <source>
        <strain evidence="11 12">DSM 15890</strain>
    </source>
</reference>
<evidence type="ECO:0000256" key="10">
    <source>
        <dbReference type="SAM" id="Phobius"/>
    </source>
</evidence>
<dbReference type="InterPro" id="IPR052205">
    <property type="entry name" value="FliO/MopB"/>
</dbReference>
<dbReference type="Pfam" id="PF04347">
    <property type="entry name" value="FliO"/>
    <property type="match status" value="1"/>
</dbReference>
<feature type="transmembrane region" description="Helical" evidence="10">
    <location>
        <begin position="20"/>
        <end position="42"/>
    </location>
</feature>
<evidence type="ECO:0000256" key="1">
    <source>
        <dbReference type="ARBA" id="ARBA00004117"/>
    </source>
</evidence>
<evidence type="ECO:0000256" key="8">
    <source>
        <dbReference type="ARBA" id="ARBA00037937"/>
    </source>
</evidence>
<comment type="caution">
    <text evidence="11">The sequence shown here is derived from an EMBL/GenBank/DDBJ whole genome shotgun (WGS) entry which is preliminary data.</text>
</comment>
<comment type="similarity">
    <text evidence="8">Belongs to the FliO/MopB family.</text>
</comment>
<evidence type="ECO:0000256" key="2">
    <source>
        <dbReference type="ARBA" id="ARBA00004236"/>
    </source>
</evidence>
<dbReference type="PANTHER" id="PTHR38766">
    <property type="entry name" value="FLAGELLAR PROTEIN FLIO"/>
    <property type="match status" value="1"/>
</dbReference>
<evidence type="ECO:0000313" key="11">
    <source>
        <dbReference type="EMBL" id="RUT46889.1"/>
    </source>
</evidence>
<comment type="subcellular location">
    <subcellularLocation>
        <location evidence="1">Bacterial flagellum basal body</location>
    </subcellularLocation>
    <subcellularLocation>
        <location evidence="2">Cell membrane</location>
    </subcellularLocation>
</comment>
<proteinExistence type="inferred from homology"/>
<dbReference type="EMBL" id="RZNY01000006">
    <property type="protein sequence ID" value="RUT46889.1"/>
    <property type="molecule type" value="Genomic_DNA"/>
</dbReference>
<evidence type="ECO:0000256" key="7">
    <source>
        <dbReference type="ARBA" id="ARBA00023143"/>
    </source>
</evidence>
<dbReference type="GO" id="GO:0009425">
    <property type="term" value="C:bacterial-type flagellum basal body"/>
    <property type="evidence" value="ECO:0007669"/>
    <property type="project" value="UniProtKB-SubCell"/>
</dbReference>
<feature type="region of interest" description="Disordered" evidence="9">
    <location>
        <begin position="145"/>
        <end position="177"/>
    </location>
</feature>
<keyword evidence="11" id="KW-0969">Cilium</keyword>
<evidence type="ECO:0000313" key="12">
    <source>
        <dbReference type="Proteomes" id="UP000279446"/>
    </source>
</evidence>
<keyword evidence="11" id="KW-0966">Cell projection</keyword>
<organism evidence="11 12">
    <name type="scientific">Paenibacillus anaericanus</name>
    <dbReference type="NCBI Taxonomy" id="170367"/>
    <lineage>
        <taxon>Bacteria</taxon>
        <taxon>Bacillati</taxon>
        <taxon>Bacillota</taxon>
        <taxon>Bacilli</taxon>
        <taxon>Bacillales</taxon>
        <taxon>Paenibacillaceae</taxon>
        <taxon>Paenibacillus</taxon>
    </lineage>
</organism>
<dbReference type="RefSeq" id="WP_127191775.1">
    <property type="nucleotide sequence ID" value="NZ_RZNY01000006.1"/>
</dbReference>
<dbReference type="Proteomes" id="UP000279446">
    <property type="component" value="Unassembled WGS sequence"/>
</dbReference>
<name>A0A3S1DWQ0_9BACL</name>
<protein>
    <submittedName>
        <fullName evidence="11">Flagellar protein</fullName>
    </submittedName>
</protein>
<feature type="compositionally biased region" description="Polar residues" evidence="9">
    <location>
        <begin position="145"/>
        <end position="156"/>
    </location>
</feature>
<keyword evidence="7" id="KW-0975">Bacterial flagellum</keyword>
<dbReference type="OrthoDB" id="2376965at2"/>
<evidence type="ECO:0000256" key="4">
    <source>
        <dbReference type="ARBA" id="ARBA00022692"/>
    </source>
</evidence>
<dbReference type="AlphaFoldDB" id="A0A3S1DWQ0"/>
<sequence length="177" mass="19847">MPEIEPDALPSYDINIWGNLVTVIVVLAIIVVLIILLVRFLGKRSRFMSQSRSIQTMGAIGLGPNKSLQVIQVGDSVYLVGVGENISLVDKISDPNEVAVIHQAFQEENAEYPALTSLVSGFISRFRKAPQEAEELESSSFHEVFQSQLQRMPSRTRQMEELLKDEEEQSIDRSRDS</sequence>
<keyword evidence="3" id="KW-1003">Cell membrane</keyword>
<evidence type="ECO:0000256" key="6">
    <source>
        <dbReference type="ARBA" id="ARBA00023136"/>
    </source>
</evidence>
<evidence type="ECO:0000256" key="3">
    <source>
        <dbReference type="ARBA" id="ARBA00022475"/>
    </source>
</evidence>
<dbReference type="InterPro" id="IPR022781">
    <property type="entry name" value="Flagellar_biosynth_FliO"/>
</dbReference>
<keyword evidence="6 10" id="KW-0472">Membrane</keyword>
<dbReference type="GO" id="GO:0005886">
    <property type="term" value="C:plasma membrane"/>
    <property type="evidence" value="ECO:0007669"/>
    <property type="project" value="UniProtKB-SubCell"/>
</dbReference>
<keyword evidence="4 10" id="KW-0812">Transmembrane</keyword>
<keyword evidence="5 10" id="KW-1133">Transmembrane helix</keyword>